<evidence type="ECO:0000256" key="1">
    <source>
        <dbReference type="ARBA" id="ARBA00008760"/>
    </source>
</evidence>
<evidence type="ECO:0000313" key="5">
    <source>
        <dbReference type="Proteomes" id="UP000669133"/>
    </source>
</evidence>
<dbReference type="RefSeq" id="XP_067546304.1">
    <property type="nucleotide sequence ID" value="XM_067693933.1"/>
</dbReference>
<accession>A0A8H8D8K3</accession>
<evidence type="ECO:0000256" key="2">
    <source>
        <dbReference type="ARBA" id="ARBA00022980"/>
    </source>
</evidence>
<dbReference type="EMBL" id="JAEOAQ010000007">
    <property type="protein sequence ID" value="KAG5417188.1"/>
    <property type="molecule type" value="Genomic_DNA"/>
</dbReference>
<evidence type="ECO:0000313" key="4">
    <source>
        <dbReference type="EMBL" id="KAG5417188.1"/>
    </source>
</evidence>
<organism evidence="4 5">
    <name type="scientific">Candida metapsilosis</name>
    <dbReference type="NCBI Taxonomy" id="273372"/>
    <lineage>
        <taxon>Eukaryota</taxon>
        <taxon>Fungi</taxon>
        <taxon>Dikarya</taxon>
        <taxon>Ascomycota</taxon>
        <taxon>Saccharomycotina</taxon>
        <taxon>Pichiomycetes</taxon>
        <taxon>Debaryomycetaceae</taxon>
        <taxon>Candida/Lodderomyces clade</taxon>
        <taxon>Candida</taxon>
    </lineage>
</organism>
<dbReference type="GeneID" id="93653450"/>
<dbReference type="PANTHER" id="PTHR13528">
    <property type="entry name" value="39S RIBOSOMAL PROTEIN L28, MITOCHONDRIAL"/>
    <property type="match status" value="1"/>
</dbReference>
<dbReference type="GO" id="GO:0003735">
    <property type="term" value="F:structural constituent of ribosome"/>
    <property type="evidence" value="ECO:0007669"/>
    <property type="project" value="InterPro"/>
</dbReference>
<comment type="similarity">
    <text evidence="1">Belongs to the bacterial ribosomal protein bL28 family.</text>
</comment>
<dbReference type="AlphaFoldDB" id="A0A8H8D8K3"/>
<dbReference type="InterPro" id="IPR037147">
    <property type="entry name" value="Ribosomal_bL28_sf"/>
</dbReference>
<sequence>MYYIGLTNVPLPIKESSSSSSSSSMNFFKVVTGGLPISRTSLSLIPKIPLRPFSSTIPTLSNTHKKNKNYDKFYKILKYTKPIDETTYKIGQEHPKGLRIPKEIPDFPKYKYEARFFKRQNRGLYGGLQRKRSKTCSEYFNKNLRAHKPNIRRAKLWSEILNKKINTKVSTRVLRTLTKEGGVDEYLLKSTPGRIKTMGLTGWKLRYELLQALEQKERGVVVETSGEQVKPVTFIHPNDGRKFTATKQELLTTLFDFVQRDSYYPIKPTEFDKQYSWLSMRDIVNKLDDYGHDFYGQIV</sequence>
<keyword evidence="3" id="KW-0687">Ribonucleoprotein</keyword>
<dbReference type="GO" id="GO:0005762">
    <property type="term" value="C:mitochondrial large ribosomal subunit"/>
    <property type="evidence" value="ECO:0007669"/>
    <property type="project" value="TreeGrafter"/>
</dbReference>
<dbReference type="Gene3D" id="2.30.170.40">
    <property type="entry name" value="Ribosomal protein L28/L24"/>
    <property type="match status" value="1"/>
</dbReference>
<dbReference type="PANTHER" id="PTHR13528:SF2">
    <property type="entry name" value="LARGE RIBOSOMAL SUBUNIT PROTEIN BL28M"/>
    <property type="match status" value="1"/>
</dbReference>
<name>A0A8H8D8K3_9ASCO</name>
<reference evidence="4 5" key="1">
    <citation type="submission" date="2020-12" db="EMBL/GenBank/DDBJ databases">
        <title>Effect of drift, selection, and recombination on the evolution of hybrid genomes in Candida yeast pathogens.</title>
        <authorList>
            <person name="Mixao V."/>
            <person name="Ksiezopolska E."/>
            <person name="Saus E."/>
            <person name="Boekhout T."/>
            <person name="Gacser A."/>
            <person name="Gabaldon T."/>
        </authorList>
    </citation>
    <scope>NUCLEOTIDE SEQUENCE [LARGE SCALE GENOMIC DNA]</scope>
    <source>
        <strain evidence="4 5">BP57</strain>
    </source>
</reference>
<keyword evidence="2" id="KW-0689">Ribosomal protein</keyword>
<evidence type="ECO:0000256" key="3">
    <source>
        <dbReference type="ARBA" id="ARBA00023274"/>
    </source>
</evidence>
<dbReference type="SUPFAM" id="SSF143800">
    <property type="entry name" value="L28p-like"/>
    <property type="match status" value="1"/>
</dbReference>
<keyword evidence="5" id="KW-1185">Reference proteome</keyword>
<proteinExistence type="inferred from homology"/>
<gene>
    <name evidence="4" type="ORF">I9W82_004821</name>
</gene>
<comment type="caution">
    <text evidence="4">The sequence shown here is derived from an EMBL/GenBank/DDBJ whole genome shotgun (WGS) entry which is preliminary data.</text>
</comment>
<dbReference type="InterPro" id="IPR034704">
    <property type="entry name" value="Ribosomal_bL28/bL31-like_sf"/>
</dbReference>
<dbReference type="Proteomes" id="UP000669133">
    <property type="component" value="Unassembled WGS sequence"/>
</dbReference>
<dbReference type="Pfam" id="PF00830">
    <property type="entry name" value="Ribosomal_L28"/>
    <property type="match status" value="1"/>
</dbReference>
<protein>
    <submittedName>
        <fullName evidence="4">Uncharacterized protein</fullName>
    </submittedName>
</protein>
<dbReference type="InterPro" id="IPR026569">
    <property type="entry name" value="Ribosomal_bL28"/>
</dbReference>
<dbReference type="OrthoDB" id="361870at2759"/>